<dbReference type="PROSITE" id="PS50885">
    <property type="entry name" value="HAMP"/>
    <property type="match status" value="1"/>
</dbReference>
<dbReference type="GO" id="GO:0007165">
    <property type="term" value="P:signal transduction"/>
    <property type="evidence" value="ECO:0007669"/>
    <property type="project" value="UniProtKB-KW"/>
</dbReference>
<comment type="subcellular location">
    <subcellularLocation>
        <location evidence="1">Membrane</location>
    </subcellularLocation>
</comment>
<dbReference type="HOGENOM" id="CLU_000445_137_0_5"/>
<dbReference type="SMART" id="SM00283">
    <property type="entry name" value="MA"/>
    <property type="match status" value="1"/>
</dbReference>
<dbReference type="PROSITE" id="PS50111">
    <property type="entry name" value="CHEMOTAXIS_TRANSDUC_2"/>
    <property type="match status" value="1"/>
</dbReference>
<dbReference type="Gene3D" id="1.10.287.950">
    <property type="entry name" value="Methyl-accepting chemotaxis protein"/>
    <property type="match status" value="1"/>
</dbReference>
<dbReference type="InterPro" id="IPR004090">
    <property type="entry name" value="Chemotax_Me-accpt_rcpt"/>
</dbReference>
<organism evidence="9">
    <name type="scientific">Caulobacter sp. (strain K31)</name>
    <dbReference type="NCBI Taxonomy" id="366602"/>
    <lineage>
        <taxon>Bacteria</taxon>
        <taxon>Pseudomonadati</taxon>
        <taxon>Pseudomonadota</taxon>
        <taxon>Alphaproteobacteria</taxon>
        <taxon>Caulobacterales</taxon>
        <taxon>Caulobacteraceae</taxon>
        <taxon>Caulobacter</taxon>
    </lineage>
</organism>
<sequence length="535" mass="55669">MRLIFSNLDAQRQAGARLIALLTALMVPVVVVTRLILGGDFLVLGIASAGVAVLGGLALRMSAAGSTGRALSGVAVMAQVSLLVAALDGHGWQIDMHMAYFAALALLVVYCDWTVIVAAAATVAVHHLGLSYILPTAVFPGSASLGRVIVHAVILIVEAGALVAICASVNHMFAVAEAARAKAEAAMAEAREADQAAERARRSEETGRIAHAAIEAEAERQRADVVDVLAESLSRLARGDLSVRLVERFAESYEQLRADFNQAAGKLSDALMVIDDRVAGVRRGSDQIAEAASNLSRRTEQQAASLQETASAMDEITATVGQTADGARRAAQVVAQAREDARRSGEVVDEAVGAMGAIETSATQISRIIGVIDEIAFQTNLLALNAGVEAARAGDAGRGFAVVAQEVRGLAQRSAEAAKEIKQLITTSTSQVGSGVDLVGRTGKALERIVVQIAEIDGLVSEIAASAAHQAEGLGQINTAVNQMDQVLQQNAAMVEQTAAATQTLNGDASQLAGLVGQFQLPREARSEQASRKRA</sequence>
<gene>
    <name evidence="9" type="ordered locus">Caul_4292</name>
</gene>
<dbReference type="AlphaFoldDB" id="B0SZ83"/>
<keyword evidence="6" id="KW-0472">Membrane</keyword>
<dbReference type="EMBL" id="CP000927">
    <property type="protein sequence ID" value="ABZ73412.1"/>
    <property type="molecule type" value="Genomic_DNA"/>
</dbReference>
<evidence type="ECO:0000256" key="6">
    <source>
        <dbReference type="SAM" id="Phobius"/>
    </source>
</evidence>
<dbReference type="eggNOG" id="COG0840">
    <property type="taxonomic scope" value="Bacteria"/>
</dbReference>
<proteinExistence type="inferred from homology"/>
<dbReference type="GO" id="GO:0006935">
    <property type="term" value="P:chemotaxis"/>
    <property type="evidence" value="ECO:0007669"/>
    <property type="project" value="UniProtKB-KW"/>
</dbReference>
<feature type="transmembrane region" description="Helical" evidence="6">
    <location>
        <begin position="69"/>
        <end position="87"/>
    </location>
</feature>
<evidence type="ECO:0000313" key="9">
    <source>
        <dbReference type="EMBL" id="ABZ73412.1"/>
    </source>
</evidence>
<protein>
    <submittedName>
        <fullName evidence="9">Methyl-accepting chemotaxis sensory transducer</fullName>
    </submittedName>
</protein>
<dbReference type="PANTHER" id="PTHR43531:SF11">
    <property type="entry name" value="METHYL-ACCEPTING CHEMOTAXIS PROTEIN 3"/>
    <property type="match status" value="1"/>
</dbReference>
<evidence type="ECO:0000256" key="2">
    <source>
        <dbReference type="ARBA" id="ARBA00022500"/>
    </source>
</evidence>
<feature type="domain" description="Methyl-accepting transducer" evidence="7">
    <location>
        <begin position="277"/>
        <end position="506"/>
    </location>
</feature>
<keyword evidence="4" id="KW-0807">Transducer</keyword>
<dbReference type="KEGG" id="cak:Caul_4292"/>
<evidence type="ECO:0000256" key="4">
    <source>
        <dbReference type="PROSITE-ProRule" id="PRU00284"/>
    </source>
</evidence>
<keyword evidence="5" id="KW-0175">Coiled coil</keyword>
<dbReference type="FunFam" id="1.10.287.950:FF:000001">
    <property type="entry name" value="Methyl-accepting chemotaxis sensory transducer"/>
    <property type="match status" value="1"/>
</dbReference>
<feature type="transmembrane region" description="Helical" evidence="6">
    <location>
        <begin position="42"/>
        <end position="63"/>
    </location>
</feature>
<feature type="domain" description="HAMP" evidence="8">
    <location>
        <begin position="220"/>
        <end position="272"/>
    </location>
</feature>
<keyword evidence="6" id="KW-1133">Transmembrane helix</keyword>
<dbReference type="InterPro" id="IPR051310">
    <property type="entry name" value="MCP_chemotaxis"/>
</dbReference>
<dbReference type="InterPro" id="IPR003660">
    <property type="entry name" value="HAMP_dom"/>
</dbReference>
<dbReference type="InterPro" id="IPR004089">
    <property type="entry name" value="MCPsignal_dom"/>
</dbReference>
<evidence type="ECO:0000259" key="8">
    <source>
        <dbReference type="PROSITE" id="PS50885"/>
    </source>
</evidence>
<evidence type="ECO:0000256" key="3">
    <source>
        <dbReference type="ARBA" id="ARBA00029447"/>
    </source>
</evidence>
<feature type="transmembrane region" description="Helical" evidence="6">
    <location>
        <begin position="15"/>
        <end position="37"/>
    </location>
</feature>
<dbReference type="PANTHER" id="PTHR43531">
    <property type="entry name" value="PROTEIN ICFG"/>
    <property type="match status" value="1"/>
</dbReference>
<feature type="transmembrane region" description="Helical" evidence="6">
    <location>
        <begin position="99"/>
        <end position="128"/>
    </location>
</feature>
<evidence type="ECO:0000256" key="5">
    <source>
        <dbReference type="SAM" id="Coils"/>
    </source>
</evidence>
<feature type="coiled-coil region" evidence="5">
    <location>
        <begin position="173"/>
        <end position="203"/>
    </location>
</feature>
<dbReference type="OrthoDB" id="354287at2"/>
<reference evidence="9" key="1">
    <citation type="submission" date="2008-01" db="EMBL/GenBank/DDBJ databases">
        <title>Complete sequence of chromosome of Caulobacter sp. K31.</title>
        <authorList>
            <consortium name="US DOE Joint Genome Institute"/>
            <person name="Copeland A."/>
            <person name="Lucas S."/>
            <person name="Lapidus A."/>
            <person name="Barry K."/>
            <person name="Glavina del Rio T."/>
            <person name="Dalin E."/>
            <person name="Tice H."/>
            <person name="Pitluck S."/>
            <person name="Bruce D."/>
            <person name="Goodwin L."/>
            <person name="Thompson L.S."/>
            <person name="Brettin T."/>
            <person name="Detter J.C."/>
            <person name="Han C."/>
            <person name="Schmutz J."/>
            <person name="Larimer F."/>
            <person name="Land M."/>
            <person name="Hauser L."/>
            <person name="Kyrpides N."/>
            <person name="Kim E."/>
            <person name="Stephens C."/>
            <person name="Richardson P."/>
        </authorList>
    </citation>
    <scope>NUCLEOTIDE SEQUENCE [LARGE SCALE GENOMIC DNA]</scope>
    <source>
        <strain evidence="9">K31</strain>
    </source>
</reference>
<evidence type="ECO:0000256" key="1">
    <source>
        <dbReference type="ARBA" id="ARBA00004370"/>
    </source>
</evidence>
<evidence type="ECO:0000259" key="7">
    <source>
        <dbReference type="PROSITE" id="PS50111"/>
    </source>
</evidence>
<comment type="similarity">
    <text evidence="3">Belongs to the methyl-accepting chemotaxis (MCP) protein family.</text>
</comment>
<name>B0SZ83_CAUSK</name>
<keyword evidence="6" id="KW-0812">Transmembrane</keyword>
<accession>B0SZ83</accession>
<feature type="transmembrane region" description="Helical" evidence="6">
    <location>
        <begin position="148"/>
        <end position="173"/>
    </location>
</feature>
<dbReference type="PRINTS" id="PR00260">
    <property type="entry name" value="CHEMTRNSDUCR"/>
</dbReference>
<dbReference type="CDD" id="cd11386">
    <property type="entry name" value="MCP_signal"/>
    <property type="match status" value="1"/>
</dbReference>
<dbReference type="STRING" id="366602.Caul_4292"/>
<dbReference type="GO" id="GO:0016020">
    <property type="term" value="C:membrane"/>
    <property type="evidence" value="ECO:0007669"/>
    <property type="project" value="UniProtKB-SubCell"/>
</dbReference>
<dbReference type="GO" id="GO:0004888">
    <property type="term" value="F:transmembrane signaling receptor activity"/>
    <property type="evidence" value="ECO:0007669"/>
    <property type="project" value="InterPro"/>
</dbReference>
<dbReference type="Pfam" id="PF00015">
    <property type="entry name" value="MCPsignal"/>
    <property type="match status" value="1"/>
</dbReference>
<keyword evidence="2" id="KW-0145">Chemotaxis</keyword>
<dbReference type="SUPFAM" id="SSF58104">
    <property type="entry name" value="Methyl-accepting chemotaxis protein (MCP) signaling domain"/>
    <property type="match status" value="1"/>
</dbReference>